<dbReference type="KEGG" id="bnn:FOA43_004563"/>
<dbReference type="SUPFAM" id="SSF48371">
    <property type="entry name" value="ARM repeat"/>
    <property type="match status" value="1"/>
</dbReference>
<feature type="region of interest" description="Disordered" evidence="1">
    <location>
        <begin position="76"/>
        <end position="112"/>
    </location>
</feature>
<feature type="domain" description="Cell morphogenesis protein C-terminal" evidence="3">
    <location>
        <begin position="1894"/>
        <end position="2144"/>
    </location>
</feature>
<dbReference type="GO" id="GO:0005938">
    <property type="term" value="C:cell cortex"/>
    <property type="evidence" value="ECO:0007669"/>
    <property type="project" value="TreeGrafter"/>
</dbReference>
<dbReference type="InterPro" id="IPR029473">
    <property type="entry name" value="MOR2-PAG1_mid"/>
</dbReference>
<feature type="compositionally biased region" description="Basic and acidic residues" evidence="1">
    <location>
        <begin position="51"/>
        <end position="62"/>
    </location>
</feature>
<dbReference type="GO" id="GO:0030427">
    <property type="term" value="C:site of polarized growth"/>
    <property type="evidence" value="ECO:0007669"/>
    <property type="project" value="TreeGrafter"/>
</dbReference>
<evidence type="ECO:0000259" key="3">
    <source>
        <dbReference type="Pfam" id="PF14225"/>
    </source>
</evidence>
<feature type="region of interest" description="Disordered" evidence="1">
    <location>
        <begin position="1"/>
        <end position="62"/>
    </location>
</feature>
<dbReference type="GO" id="GO:0000902">
    <property type="term" value="P:cell morphogenesis"/>
    <property type="evidence" value="ECO:0007669"/>
    <property type="project" value="InterPro"/>
</dbReference>
<feature type="domain" description="Cell morphogenesis protein N-terminal" evidence="2">
    <location>
        <begin position="252"/>
        <end position="813"/>
    </location>
</feature>
<evidence type="ECO:0000259" key="2">
    <source>
        <dbReference type="Pfam" id="PF14222"/>
    </source>
</evidence>
<evidence type="ECO:0000259" key="4">
    <source>
        <dbReference type="Pfam" id="PF14228"/>
    </source>
</evidence>
<evidence type="ECO:0000256" key="1">
    <source>
        <dbReference type="SAM" id="MobiDB-lite"/>
    </source>
</evidence>
<feature type="region of interest" description="Disordered" evidence="1">
    <location>
        <begin position="215"/>
        <end position="234"/>
    </location>
</feature>
<sequence>MENVLGSLPLTAPPLPSATIEIPDLNTSLPQLQRQQQHPQQQSSQPPSTKEISHTRSPKNLDDAYGSQLMEFKLGTPVSRSNDYRDSRSIDGSTSSSDLSIPPLNSATRPPPSYTLNIMVRQFTKYAERKLNLCLNSVPLDREPNIVEMLSEGVDPTFDRTVASLGYIARCSRRRVTDAVMHWRRGKSELREMARSILEKDVLLYREAVTAQKKGQSSNSVSSVHTGHDSGSSVDQLLQKAQKSEITFTQADRQLSISTFILWRVLIEVVRQSPAASPEDAGLEEIMYNYMRNMDPYVVSQSLIHSANWNLLAELLGEMSERSFLSVSDRFIADLEKFPTGYTDSSVVSEPSLSLLIHGMRYLQLSNTSLERFEEGADFLKSLAKFFYRCENDTISLSYCEVLAQLILNLAGSLTAEVNHPTWIDATKIIYTKALKIANRQPAKSWNSAIILVVASLCVFPKEAFDRQWMSVAEMLIRRLKPKLDIDEKITIVICISRLIWAYLFRYSDTLNAKTRNMELLASLLFPTHHSKRQQWLTNDPILIQSTVQILRAMAYSQLNFTLENVLLPVLKSGYSGVNAEIVSSERVTLCIRSYSCILWDYQHAEQPPFPTDDVIHSSLDPLEFSNDSGSMEVFEKTSSNAAVHTEVSMIIQNLLFVLEVSVGCKFLEEAPTSQTYAQNTPNPVRTPSLQSRLSSSFFHTDQKHFHSMDLFATALSSVTWCADVGNATNYRRIVELMVKNVVHSEATIAEYCVDALKLLISKKNPNIITTTFTTVAFFLDEKTASYLNHEYLSSDSYIRLLEVYVDVLQSWLESLTDAPESSETEPTAMYNVNHGFVQDEPHETKRLESLELKNIVNIIDEVEGNALFFFFNHDSRVRFLGAEILRMVTQFDEVLYDLTGEDNAATDTSSHQGPSHSRVPSKFVAEFGTRVIQILEGLDFFEYISAKKHLLSEAERKRYARLQRQGRKDTVLRVAESPHGVDAALWFKIFEDVLEQLVLRCPIQIAIARSLSCIRLVQLYDGIVAISNGRGVGNNSSLIWDYMLYLKIACCSLTTTSEQRLHVPQKTHSRKKSQQMFTVQHQKITSARSIFRITVPLLTTSNARLKDALVEGLSCLNVNIFKSFMQSVDIALSGELPTPARPVQRNAVSTTTANGSASHVRSISYTSKLHPTLTLNSSSTASSSSSSPSSLVDSRLTTEICCILNKVIVNFTRHNEDFLDEWILSKLQSLLINVQAVLLMSSSQSSYKYQRLRKYFCGLLESLHRELLKRDQVAEWIPFSFRKQAFEFMMQWCGYGRDAGLFQQRYKSMKIDIGDAVTLQASLELQKHQMQYGAISCMASLCASPTVSDDDSFDFSCLLEWTDALFNTRNERISSLARSAVLDILTVNSVPIDVLNRVIKRCYVDDLSLGNYFVTLKDAFVKGIKYDYAAYKPLALALFASGSDNYNVRAAASALIEFTEMKFYGSDLSLPYVDGICCRSRIIYKRTLFELSTHFATHHPEEKFMMISELTMLFHLVGSGPRRDIIAVLLPWVQTVELNLTKESSQNGQEADVARDSSLMVLYNFFEITLKYSHRIQNEVEALWVALGSGLDGSSAKQIFNFVVENSLALKNLAFVECSRQVVVSLSTIPGFNVVEALLSHLEPKSMIPTTKTTPSLFVSGGNNAMFPSFPYIADLSKVLESSSVSLPAFSLGELDVVFLVDLILSPNDIVKERLPLLLHLSFVLLDHQLSLVQDQACALLIHLIHQYGNSKSEKSKSIIASLRSPDYSKHIWKYRDLVGDKAGRIPDSMDTLIRDVLSIFVEIVPSIQKDWSRTAIEWATSCKVMHIASRSFQVFRCLISFLDQGMLRDMLSCLANTISDENLGIQSFAMQILMTLNAITAELRSEQLIDFPQLFWSSVASLSTIHEHEFIEVLSALSKFISKIDLDSGDTVQCLISTFPSKWEGRFEGLQKTVMIGLRSANAYEPSLKLLCRLDLLKDSEIIGSGSERVLMALLANLPRLLHAQSTHRFPEDLVNSANVIAEMAERNELPGLSRIITSLVKKRFRNKEDFLSQIVDVLKRHFFPTYSAETLVFFLGLLFNRIPWIKTETMDLLKHVFRAVDLTSDEFVGLGADLVAPLLRLLMTDYVDQALEVLDEATEISASPFDKHYLMMSAGDATMRKEYEKIATLFGIPDESGWSVPMPAISTARTRNNIHSVYSTCVEPSNDEEERVATVVSTVDIANPPLSDGKATEQVIESISANENVLPLSETNLDLASLSSLEPSISIPSSYVQYNPLSPEIQQQLNSQKLPSGDMSSANDTDSLSNMLATLENLDSFFTKDSLDFPDSYAYGHQYNSSVDTRSTVATSADNWTLDDSPIVSPPAQFERLQAPLSLETRVPLGG</sequence>
<keyword evidence="6" id="KW-1185">Reference proteome</keyword>
<dbReference type="Proteomes" id="UP000662931">
    <property type="component" value="Chromosome 4"/>
</dbReference>
<dbReference type="EMBL" id="CP064815">
    <property type="protein sequence ID" value="QPG77158.1"/>
    <property type="molecule type" value="Genomic_DNA"/>
</dbReference>
<dbReference type="InterPro" id="IPR016024">
    <property type="entry name" value="ARM-type_fold"/>
</dbReference>
<gene>
    <name evidence="5" type="ORF">FOA43_004563</name>
</gene>
<feature type="domain" description="Cell morphogenesis central region" evidence="4">
    <location>
        <begin position="1695"/>
        <end position="1861"/>
    </location>
</feature>
<feature type="compositionally biased region" description="Low complexity" evidence="1">
    <location>
        <begin position="1"/>
        <end position="10"/>
    </location>
</feature>
<dbReference type="Pfam" id="PF14225">
    <property type="entry name" value="MOR2-PAG1_C"/>
    <property type="match status" value="1"/>
</dbReference>
<dbReference type="RefSeq" id="XP_038780723.1">
    <property type="nucleotide sequence ID" value="XM_038924795.1"/>
</dbReference>
<accession>A0A875S8A5</accession>
<dbReference type="InterPro" id="IPR039867">
    <property type="entry name" value="Furry/Tao3/Mor2"/>
</dbReference>
<organism evidence="5 6">
    <name type="scientific">Eeniella nana</name>
    <name type="common">Yeast</name>
    <name type="synonym">Brettanomyces nanus</name>
    <dbReference type="NCBI Taxonomy" id="13502"/>
    <lineage>
        <taxon>Eukaryota</taxon>
        <taxon>Fungi</taxon>
        <taxon>Dikarya</taxon>
        <taxon>Ascomycota</taxon>
        <taxon>Saccharomycotina</taxon>
        <taxon>Pichiomycetes</taxon>
        <taxon>Pichiales</taxon>
        <taxon>Pichiaceae</taxon>
        <taxon>Brettanomyces</taxon>
    </lineage>
</organism>
<feature type="compositionally biased region" description="Low complexity" evidence="1">
    <location>
        <begin position="28"/>
        <end position="48"/>
    </location>
</feature>
<dbReference type="GeneID" id="62197963"/>
<reference evidence="5" key="1">
    <citation type="submission" date="2020-10" db="EMBL/GenBank/DDBJ databases">
        <authorList>
            <person name="Roach M.J.R."/>
        </authorList>
    </citation>
    <scope>NUCLEOTIDE SEQUENCE</scope>
    <source>
        <strain evidence="5">CBS 1945</strain>
    </source>
</reference>
<dbReference type="InterPro" id="IPR025481">
    <property type="entry name" value="Cell_Morphogen_C"/>
</dbReference>
<proteinExistence type="predicted"/>
<dbReference type="InterPro" id="IPR025614">
    <property type="entry name" value="Cell_morpho_N"/>
</dbReference>
<dbReference type="OrthoDB" id="6287725at2759"/>
<dbReference type="Pfam" id="PF14228">
    <property type="entry name" value="MOR2-PAG1_mid"/>
    <property type="match status" value="2"/>
</dbReference>
<evidence type="ECO:0000313" key="5">
    <source>
        <dbReference type="EMBL" id="QPG77158.1"/>
    </source>
</evidence>
<dbReference type="PANTHER" id="PTHR12295">
    <property type="entry name" value="FURRY-RELATED"/>
    <property type="match status" value="1"/>
</dbReference>
<dbReference type="Pfam" id="PF14222">
    <property type="entry name" value="MOR2-PAG1_N"/>
    <property type="match status" value="1"/>
</dbReference>
<feature type="domain" description="Cell morphogenesis central region" evidence="4">
    <location>
        <begin position="1376"/>
        <end position="1590"/>
    </location>
</feature>
<protein>
    <submittedName>
        <fullName evidence="5">Uncharacterized protein</fullName>
    </submittedName>
</protein>
<dbReference type="PANTHER" id="PTHR12295:SF30">
    <property type="entry name" value="PROTEIN FURRY"/>
    <property type="match status" value="1"/>
</dbReference>
<name>A0A875S8A5_EENNA</name>
<feature type="compositionally biased region" description="Low complexity" evidence="1">
    <location>
        <begin position="90"/>
        <end position="100"/>
    </location>
</feature>
<evidence type="ECO:0000313" key="6">
    <source>
        <dbReference type="Proteomes" id="UP000662931"/>
    </source>
</evidence>